<sequence>MALFKKQNSSQGWIEPTAPPTEESEDEKAKRLEEITSSDQKIEQSIQIGTKYVNSQLHWEKQFEDGITKAMAKSKDQQNNRRLLVYSPAIPPTQENVDKFKQLIEWRRTEEKESETKFKDDLESGKEDKIPTSAIVGRNMASIIKNNLQNYNKTIWRNPVKDEEWLKLSENRRWATQRPTGLWLDLQDLEFDHHWLFTRAEAAERELVAAYDAWVEVHQQVLNLVKQWLMMNEQMGGGMGEEIKSEEELKTLFDQIVERQTTLERCRAALERAWAGADQTRGRFCMERIKGNLEVFEQDSKDELPQQLGIFFRSPLFVLSEREMKHNSEDKDEEQKGRQQIPEMEKQRRQAVSNCRYQVQIFFNNLLVCSSEEHKLEWPEFSVPFGEIISLRVFEKPEQLCLSLKEKFGIGGNWQLLAEIYIPLPKFWGDEEEEENDEDEDEIVKNKWTAKTGIQFASTLVRGSYKGSLGCAQGGLPFTQGRLFCSLKWQEDKIKNSKNSRISTKKLLKRRKREDLKSSILFQQSILCPEENLKKDARLLKLKKRWENRKNKKENERIPLEIDRKIEKMNLTQVEEEINNKMEDERRKEEEMELERHTRLGKEFVLKLREHLRESGEHQRKSRELAELVREEPVPHFSLGLLASLMDGRKMDLSRRLKPFRGENVVERHFYQDQKALNLARLVLNIQSANAVPQRINGEPMQIYLVCSVKGQTQITSISDGFHSNWQETLIFDILLNEHEKAEEEDEFLTIELFDREIKPFEGDDREKDTRHERVENHWLGFAQISLNPTALNYWKNTKMDGYLSLQTPLFYTGYRLSEDLPTTLRIRLSVDCPSFGRLSASEQLQPLNASYVDVDDNIITECLKFESKYRQHFPKRRIISLVINSSGKRIFLCKYLKQLNPPIQIINLFNNSEIKKAVKLASQIIASVPLINEKFEKKENLFILPIWLTVEEVIRIGYACPDELAILLCCWLMGLKLNSFILLGSTLSNEPNCAFVLTQFSDGEQWIIDPTNGFHFSPTNPNCPLLSIGTVFNAENLFINIQNGEHPSQLNFDFTRKKDWASLFAAEKLNNLASIQSEYLNYEPVKEISSTLLLEMRTRLERELRLAFDETRPFAIPQWNLLASRSLRELLSDCCSFNLSENIQQQLSEDLIKQRLASLLSTFKISLIIFRLPFKNKKQIINQMLSLQIQKNSNNQTQFALAIYLQPLMGNVINCCVAICTLIPIV</sequence>
<feature type="domain" description="CC2D2A N-terminal C2" evidence="3">
    <location>
        <begin position="332"/>
        <end position="492"/>
    </location>
</feature>
<keyword evidence="5" id="KW-1185">Reference proteome</keyword>
<evidence type="ECO:0000313" key="6">
    <source>
        <dbReference type="WBParaSite" id="MhA1_Contig4.frz3.gene4"/>
    </source>
</evidence>
<name>A0A1I8BPV5_MELHA</name>
<dbReference type="InterPro" id="IPR056290">
    <property type="entry name" value="CEPT76/DRC7_peptidase-like_dom"/>
</dbReference>
<evidence type="ECO:0000256" key="2">
    <source>
        <dbReference type="SAM" id="MobiDB-lite"/>
    </source>
</evidence>
<reference evidence="6" key="1">
    <citation type="submission" date="2016-11" db="UniProtKB">
        <authorList>
            <consortium name="WormBaseParasite"/>
        </authorList>
    </citation>
    <scope>IDENTIFICATION</scope>
</reference>
<feature type="domain" description="CEP76/DRC7 peptidase-like" evidence="4">
    <location>
        <begin position="947"/>
        <end position="1064"/>
    </location>
</feature>
<protein>
    <submittedName>
        <fullName evidence="6">CC2D2AN-C2 domain-containing protein</fullName>
    </submittedName>
</protein>
<accession>A0A1I8BPV5</accession>
<feature type="coiled-coil region" evidence="1">
    <location>
        <begin position="568"/>
        <end position="595"/>
    </location>
</feature>
<evidence type="ECO:0000313" key="5">
    <source>
        <dbReference type="Proteomes" id="UP000095281"/>
    </source>
</evidence>
<feature type="region of interest" description="Disordered" evidence="2">
    <location>
        <begin position="1"/>
        <end position="40"/>
    </location>
</feature>
<dbReference type="InterPro" id="IPR028928">
    <property type="entry name" value="CC2D2AN-C2"/>
</dbReference>
<dbReference type="InterPro" id="IPR052434">
    <property type="entry name" value="Tectonic-like_complex_comp"/>
</dbReference>
<dbReference type="PANTHER" id="PTHR20837:SF0">
    <property type="entry name" value="COILED-COIL AND C2 DOMAIN-CONTAINING PROTEIN 2A"/>
    <property type="match status" value="1"/>
</dbReference>
<dbReference type="WBParaSite" id="MhA1_Contig4.frz3.gene4">
    <property type="protein sequence ID" value="MhA1_Contig4.frz3.gene4"/>
    <property type="gene ID" value="MhA1_Contig4.frz3.gene4"/>
</dbReference>
<dbReference type="Pfam" id="PF24656">
    <property type="entry name" value="CEPT76_peptidase"/>
    <property type="match status" value="1"/>
</dbReference>
<keyword evidence="1" id="KW-0175">Coiled coil</keyword>
<dbReference type="Pfam" id="PF15625">
    <property type="entry name" value="CC2D2AN-C2"/>
    <property type="match status" value="1"/>
</dbReference>
<feature type="region of interest" description="Disordered" evidence="2">
    <location>
        <begin position="324"/>
        <end position="345"/>
    </location>
</feature>
<evidence type="ECO:0000259" key="3">
    <source>
        <dbReference type="Pfam" id="PF15625"/>
    </source>
</evidence>
<dbReference type="Proteomes" id="UP000095281">
    <property type="component" value="Unplaced"/>
</dbReference>
<dbReference type="GO" id="GO:1904491">
    <property type="term" value="P:protein localization to ciliary transition zone"/>
    <property type="evidence" value="ECO:0007669"/>
    <property type="project" value="TreeGrafter"/>
</dbReference>
<evidence type="ECO:0000259" key="4">
    <source>
        <dbReference type="Pfam" id="PF24656"/>
    </source>
</evidence>
<dbReference type="AlphaFoldDB" id="A0A1I8BPV5"/>
<dbReference type="GO" id="GO:1905515">
    <property type="term" value="P:non-motile cilium assembly"/>
    <property type="evidence" value="ECO:0007669"/>
    <property type="project" value="TreeGrafter"/>
</dbReference>
<evidence type="ECO:0000256" key="1">
    <source>
        <dbReference type="SAM" id="Coils"/>
    </source>
</evidence>
<feature type="compositionally biased region" description="Polar residues" evidence="2">
    <location>
        <begin position="1"/>
        <end position="12"/>
    </location>
</feature>
<dbReference type="PANTHER" id="PTHR20837">
    <property type="entry name" value="CENTROSOMAL PROTEIN-RELATED"/>
    <property type="match status" value="1"/>
</dbReference>
<organism evidence="5 6">
    <name type="scientific">Meloidogyne hapla</name>
    <name type="common">Root-knot nematode worm</name>
    <dbReference type="NCBI Taxonomy" id="6305"/>
    <lineage>
        <taxon>Eukaryota</taxon>
        <taxon>Metazoa</taxon>
        <taxon>Ecdysozoa</taxon>
        <taxon>Nematoda</taxon>
        <taxon>Chromadorea</taxon>
        <taxon>Rhabditida</taxon>
        <taxon>Tylenchina</taxon>
        <taxon>Tylenchomorpha</taxon>
        <taxon>Tylenchoidea</taxon>
        <taxon>Meloidogynidae</taxon>
        <taxon>Meloidogyninae</taxon>
        <taxon>Meloidogyne</taxon>
    </lineage>
</organism>
<proteinExistence type="predicted"/>
<dbReference type="OMA" id="THIHATT"/>
<dbReference type="GO" id="GO:0035869">
    <property type="term" value="C:ciliary transition zone"/>
    <property type="evidence" value="ECO:0007669"/>
    <property type="project" value="TreeGrafter"/>
</dbReference>